<keyword evidence="4 6" id="KW-1133">Transmembrane helix</keyword>
<evidence type="ECO:0000256" key="1">
    <source>
        <dbReference type="ARBA" id="ARBA00004651"/>
    </source>
</evidence>
<proteinExistence type="predicted"/>
<evidence type="ECO:0000256" key="5">
    <source>
        <dbReference type="ARBA" id="ARBA00023136"/>
    </source>
</evidence>
<feature type="transmembrane region" description="Helical" evidence="6">
    <location>
        <begin position="310"/>
        <end position="329"/>
    </location>
</feature>
<keyword evidence="3 6" id="KW-0812">Transmembrane</keyword>
<organism evidence="8 9">
    <name type="scientific">Methanocalculus taiwanensis</name>
    <dbReference type="NCBI Taxonomy" id="106207"/>
    <lineage>
        <taxon>Archaea</taxon>
        <taxon>Methanobacteriati</taxon>
        <taxon>Methanobacteriota</taxon>
        <taxon>Stenosarchaea group</taxon>
        <taxon>Methanomicrobia</taxon>
        <taxon>Methanomicrobiales</taxon>
        <taxon>Methanocalculaceae</taxon>
        <taxon>Methanocalculus</taxon>
    </lineage>
</organism>
<reference evidence="8 9" key="1">
    <citation type="submission" date="2019-08" db="EMBL/GenBank/DDBJ databases">
        <authorList>
            <person name="Chen S.-C."/>
            <person name="Lai M.-C."/>
            <person name="You Y.-T."/>
        </authorList>
    </citation>
    <scope>NUCLEOTIDE SEQUENCE [LARGE SCALE GENOMIC DNA]</scope>
    <source>
        <strain evidence="8 9">P2F9704a</strain>
    </source>
</reference>
<gene>
    <name evidence="8" type="ORF">FTO68_04855</name>
</gene>
<evidence type="ECO:0000256" key="3">
    <source>
        <dbReference type="ARBA" id="ARBA00022692"/>
    </source>
</evidence>
<dbReference type="InterPro" id="IPR050586">
    <property type="entry name" value="CPA3_Na-H_Antiporter_D"/>
</dbReference>
<feature type="transmembrane region" description="Helical" evidence="6">
    <location>
        <begin position="6"/>
        <end position="24"/>
    </location>
</feature>
<dbReference type="Pfam" id="PF00361">
    <property type="entry name" value="Proton_antipo_M"/>
    <property type="match status" value="1"/>
</dbReference>
<feature type="transmembrane region" description="Helical" evidence="6">
    <location>
        <begin position="76"/>
        <end position="101"/>
    </location>
</feature>
<name>A0ABD4TKQ5_9EURY</name>
<dbReference type="RefSeq" id="WP_255332261.1">
    <property type="nucleotide sequence ID" value="NZ_VOTZ01000008.1"/>
</dbReference>
<feature type="transmembrane region" description="Helical" evidence="6">
    <location>
        <begin position="169"/>
        <end position="190"/>
    </location>
</feature>
<comment type="caution">
    <text evidence="8">The sequence shown here is derived from an EMBL/GenBank/DDBJ whole genome shotgun (WGS) entry which is preliminary data.</text>
</comment>
<feature type="domain" description="NADH:quinone oxidoreductase/Mrp antiporter transmembrane" evidence="7">
    <location>
        <begin position="134"/>
        <end position="428"/>
    </location>
</feature>
<sequence>MTIINHIPVFLVAIPILASLLILATGWYDRRFCYPIALITILSQFLASLAILLRVLDGGTIRYHLGSWAPPLGIELVIDSFNGFILVAILLLAAATIVYARRSVEKEIAPDKIVSFYVLFQLLVTGLVGMTITGDVFNLYVFLEISSIAAYTLIASSRKPHSYLASFNYLILGSIAAGFILLGIGNLYVVTGTLNMAELATLLPASYHLATVHSAFLFLMIGFSIKVAFFPLHLWLPDAYAESPSAVTVLISTVMAKVSVYALFRLLFTVFTTAYIIDSFPVTGFILLMATVAIVAGAVLAIAQEDLKRMLAYSSVSQIGYIMFALGVANEIALEGGLLHILGHAVMKGCLFMVAGLIIYRMGTSRLSDMKGLSKTMPISCAAFALAGASMIGIPPTIGFMSKYYLVLGAFEAGLWPYAAVLLVGSLLAAIYIWRFIEIAYFGDPHGGHDEDHHTHTAEREGPLSMLAPMVCLAILCLLFGIFVEVLMGAVGPAALLLLGGA</sequence>
<feature type="transmembrane region" description="Helical" evidence="6">
    <location>
        <begin position="113"/>
        <end position="133"/>
    </location>
</feature>
<evidence type="ECO:0000256" key="4">
    <source>
        <dbReference type="ARBA" id="ARBA00022989"/>
    </source>
</evidence>
<evidence type="ECO:0000256" key="6">
    <source>
        <dbReference type="SAM" id="Phobius"/>
    </source>
</evidence>
<feature type="transmembrane region" description="Helical" evidence="6">
    <location>
        <begin position="415"/>
        <end position="434"/>
    </location>
</feature>
<dbReference type="EMBL" id="VOTZ01000008">
    <property type="protein sequence ID" value="MCQ1538319.1"/>
    <property type="molecule type" value="Genomic_DNA"/>
</dbReference>
<dbReference type="PANTHER" id="PTHR42703:SF1">
    <property type="entry name" value="NA(+)_H(+) ANTIPORTER SUBUNIT D1"/>
    <property type="match status" value="1"/>
</dbReference>
<evidence type="ECO:0000256" key="2">
    <source>
        <dbReference type="ARBA" id="ARBA00022475"/>
    </source>
</evidence>
<feature type="transmembrane region" description="Helical" evidence="6">
    <location>
        <begin position="470"/>
        <end position="499"/>
    </location>
</feature>
<feature type="transmembrane region" description="Helical" evidence="6">
    <location>
        <begin position="283"/>
        <end position="303"/>
    </location>
</feature>
<dbReference type="PANTHER" id="PTHR42703">
    <property type="entry name" value="NADH DEHYDROGENASE"/>
    <property type="match status" value="1"/>
</dbReference>
<dbReference type="Proteomes" id="UP001524383">
    <property type="component" value="Unassembled WGS sequence"/>
</dbReference>
<dbReference type="GO" id="GO:0005886">
    <property type="term" value="C:plasma membrane"/>
    <property type="evidence" value="ECO:0007669"/>
    <property type="project" value="UniProtKB-SubCell"/>
</dbReference>
<feature type="transmembrane region" description="Helical" evidence="6">
    <location>
        <begin position="210"/>
        <end position="235"/>
    </location>
</feature>
<dbReference type="InterPro" id="IPR003918">
    <property type="entry name" value="NADH_UbQ_OxRdtase"/>
</dbReference>
<evidence type="ECO:0000313" key="8">
    <source>
        <dbReference type="EMBL" id="MCQ1538319.1"/>
    </source>
</evidence>
<evidence type="ECO:0000313" key="9">
    <source>
        <dbReference type="Proteomes" id="UP001524383"/>
    </source>
</evidence>
<feature type="transmembrane region" description="Helical" evidence="6">
    <location>
        <begin position="341"/>
        <end position="360"/>
    </location>
</feature>
<feature type="transmembrane region" description="Helical" evidence="6">
    <location>
        <begin position="372"/>
        <end position="395"/>
    </location>
</feature>
<dbReference type="InterPro" id="IPR001750">
    <property type="entry name" value="ND/Mrp_TM"/>
</dbReference>
<dbReference type="AlphaFoldDB" id="A0ABD4TKQ5"/>
<keyword evidence="2" id="KW-1003">Cell membrane</keyword>
<evidence type="ECO:0000259" key="7">
    <source>
        <dbReference type="Pfam" id="PF00361"/>
    </source>
</evidence>
<comment type="subcellular location">
    <subcellularLocation>
        <location evidence="1">Cell membrane</location>
        <topology evidence="1">Multi-pass membrane protein</topology>
    </subcellularLocation>
</comment>
<feature type="transmembrane region" description="Helical" evidence="6">
    <location>
        <begin position="139"/>
        <end position="157"/>
    </location>
</feature>
<keyword evidence="5 6" id="KW-0472">Membrane</keyword>
<accession>A0ABD4TKQ5</accession>
<feature type="transmembrane region" description="Helical" evidence="6">
    <location>
        <begin position="36"/>
        <end position="56"/>
    </location>
</feature>
<keyword evidence="9" id="KW-1185">Reference proteome</keyword>
<feature type="transmembrane region" description="Helical" evidence="6">
    <location>
        <begin position="247"/>
        <end position="277"/>
    </location>
</feature>
<protein>
    <submittedName>
        <fullName evidence="8">Monovalent cation/H+ antiporter subunit D family protein</fullName>
    </submittedName>
</protein>
<dbReference type="PRINTS" id="PR01437">
    <property type="entry name" value="NUOXDRDTASE4"/>
</dbReference>